<dbReference type="EMBL" id="VDCS01000015">
    <property type="protein sequence ID" value="TNJ42182.1"/>
    <property type="molecule type" value="Genomic_DNA"/>
</dbReference>
<dbReference type="PANTHER" id="PTHR12558">
    <property type="entry name" value="CELL DIVISION CYCLE 16,23,27"/>
    <property type="match status" value="1"/>
</dbReference>
<evidence type="ECO:0000313" key="3">
    <source>
        <dbReference type="Proteomes" id="UP000308713"/>
    </source>
</evidence>
<organism evidence="2 3">
    <name type="scientific">Allotamlana fucoidanivorans</name>
    <dbReference type="NCBI Taxonomy" id="2583814"/>
    <lineage>
        <taxon>Bacteria</taxon>
        <taxon>Pseudomonadati</taxon>
        <taxon>Bacteroidota</taxon>
        <taxon>Flavobacteriia</taxon>
        <taxon>Flavobacteriales</taxon>
        <taxon>Flavobacteriaceae</taxon>
        <taxon>Allotamlana</taxon>
    </lineage>
</organism>
<gene>
    <name evidence="2" type="ORF">FGF67_14895</name>
</gene>
<dbReference type="Pfam" id="PF17128">
    <property type="entry name" value="DUF5107"/>
    <property type="match status" value="1"/>
</dbReference>
<dbReference type="SUPFAM" id="SSF48452">
    <property type="entry name" value="TPR-like"/>
    <property type="match status" value="2"/>
</dbReference>
<comment type="caution">
    <text evidence="2">The sequence shown here is derived from an EMBL/GenBank/DDBJ whole genome shotgun (WGS) entry which is preliminary data.</text>
</comment>
<reference evidence="2 3" key="1">
    <citation type="submission" date="2019-05" db="EMBL/GenBank/DDBJ databases">
        <title>Tamlana fucoidanivorans sp. nov., isolated from the surface of algae collected from Fujian province in China.</title>
        <authorList>
            <person name="Li J."/>
        </authorList>
    </citation>
    <scope>NUCLEOTIDE SEQUENCE [LARGE SCALE GENOMIC DNA]</scope>
    <source>
        <strain evidence="2 3">CW2-9</strain>
    </source>
</reference>
<sequence length="1104" mass="126438">MGKFQNLKNSCILICFCIFCNSNLISQVKIYEQEEVIPTYKVGANEVSPIFYTGRSVQGAQGKIYPYPLQTRLSDSLVDVTYNMIVLENEYLIVKVLPTFGGRLFSAIDKTNGHELFHTNSVIKPDLIGTLGAWVSGGIEWCFPHHHRTTTMLPVDYRMIKNQDGSATIWIGETEKTMRMRGVVGITLKPGRSYIETEYRINNTNELTKTFLFWANVAVTANNDFRTFWPPSQEIGVYHNNTSFISWPISNDTEHYARTSYKAGVDLTWWKNHPNPVSFFMWDIKEGFIGGYDYGQNAGMIHVGDPYKNNASKLWQFGPGLAGQNARRKLTDDGKAYVELMTGTFSNNQPDYSWIIPHSVKEAKNYWYPIRDIEVVKNATIDASVTLQMRNKKTVFYGFNTTKPFKNAQYTLQYNGAIIAQGQINIDPTSPFTTTYKSKTDLDEYKLHIELKDDNNNSIISYKPYQPKRPELPSPQEKILDADEIESVEDLYLTGRFVEQFNRPGMNPDDYYLAALQKAPNDHRVNIALGKRRLNQMRYAEGLQYLETAAHKLHIKYYQPKEGEIFYYLGIAHKALGNNYEAYKYFARATWYYEWASAGNFQLAQLESKQSNIQKALEYIEKAYSTNNLDGKIIVLYSILLRKTDQPNKAQSILKNLIAFDPLNYTALNELSKLNSSNDWSDLKNGMQNVDNNFLEIALPYLNAGFNEEAIQVLESITAPKNPLIYYYLSYLYAQSNNTKIAKSLIADAKQLSLDYCFPYRAETETILKHALKLDNNNADAYYLLGNLLFDHRPSEAILAWEKALNIQPDFPMTLRNLAFGSFYHKQNYDEAVNYILKAINLDNSHAIWYTELAKYFDYTNKGYEECLSILESNLNVIKQDITAPKMYVELLNLNGNYDQAINFLNTHHFRTWEGGREIYWHYVDTYVLKAKHLISQNNAQGAIEYLNKAFEYPVNLEVGKSSTDEKNALIHYYLGEAYTALNKSKKAKTHYTLSANANNGYGMYDLKYFQGLSLLKLGKTEEAQNLFRNLIKTGDKIINKGSNMTLIAVEESSSNLNKTKSNGLCLQALGHRGLGDTEKANALFKEALKTYRNNLWANILVND</sequence>
<feature type="domain" description="DUF5107" evidence="1">
    <location>
        <begin position="63"/>
        <end position="370"/>
    </location>
</feature>
<name>A0A5C4SF49_9FLAO</name>
<protein>
    <submittedName>
        <fullName evidence="2">DUF5107 domain-containing protein</fullName>
    </submittedName>
</protein>
<accession>A0A5C4SF49</accession>
<proteinExistence type="predicted"/>
<evidence type="ECO:0000313" key="2">
    <source>
        <dbReference type="EMBL" id="TNJ42182.1"/>
    </source>
</evidence>
<dbReference type="InterPro" id="IPR019734">
    <property type="entry name" value="TPR_rpt"/>
</dbReference>
<evidence type="ECO:0000259" key="1">
    <source>
        <dbReference type="Pfam" id="PF17128"/>
    </source>
</evidence>
<dbReference type="Proteomes" id="UP000308713">
    <property type="component" value="Unassembled WGS sequence"/>
</dbReference>
<dbReference type="InterPro" id="IPR033396">
    <property type="entry name" value="DUF5107"/>
</dbReference>
<dbReference type="SMART" id="SM00028">
    <property type="entry name" value="TPR"/>
    <property type="match status" value="7"/>
</dbReference>
<keyword evidence="3" id="KW-1185">Reference proteome</keyword>
<dbReference type="PANTHER" id="PTHR12558:SF13">
    <property type="entry name" value="CELL DIVISION CYCLE PROTEIN 27 HOMOLOG"/>
    <property type="match status" value="1"/>
</dbReference>
<dbReference type="Gene3D" id="1.25.40.10">
    <property type="entry name" value="Tetratricopeptide repeat domain"/>
    <property type="match status" value="4"/>
</dbReference>
<dbReference type="AlphaFoldDB" id="A0A5C4SF49"/>
<dbReference type="InterPro" id="IPR011990">
    <property type="entry name" value="TPR-like_helical_dom_sf"/>
</dbReference>